<feature type="compositionally biased region" description="Gly residues" evidence="1">
    <location>
        <begin position="133"/>
        <end position="145"/>
    </location>
</feature>
<evidence type="ECO:0000313" key="3">
    <source>
        <dbReference type="EMBL" id="CAK0821913.1"/>
    </source>
</evidence>
<protein>
    <recommendedName>
        <fullName evidence="2">RRM domain-containing protein</fullName>
    </recommendedName>
</protein>
<dbReference type="Proteomes" id="UP001189429">
    <property type="component" value="Unassembled WGS sequence"/>
</dbReference>
<dbReference type="EMBL" id="CAUYUJ010007779">
    <property type="protein sequence ID" value="CAK0821913.1"/>
    <property type="molecule type" value="Genomic_DNA"/>
</dbReference>
<name>A0ABN9RS98_9DINO</name>
<dbReference type="InterPro" id="IPR000504">
    <property type="entry name" value="RRM_dom"/>
</dbReference>
<sequence>MALAGPRGICAFSTACCQDMHPAWVNWTSSQMRLTSSRSCLPAEIAYLPIRESGICYLPGEVAYLPVPRKECPGADHHEAAEAARRGSPPGTARCPPAGSFSSAEAVAGAVAIAKCSRRGYGGHDGQDAEVGSIGGAGGSQGIGTGSPAEAHGSQVTGTCSVAGAEARASALIKNLPSRCSEEDVADAIDRLGFRADVAELSMPTRVGKGNRLLNRGFAFVTFSSVEVCRQFAQAAQGHRGFGKRLSCRAISVVFPLMVGGASREESPRSAGSQL</sequence>
<proteinExistence type="predicted"/>
<evidence type="ECO:0000259" key="2">
    <source>
        <dbReference type="SMART" id="SM00360"/>
    </source>
</evidence>
<reference evidence="3" key="1">
    <citation type="submission" date="2023-10" db="EMBL/GenBank/DDBJ databases">
        <authorList>
            <person name="Chen Y."/>
            <person name="Shah S."/>
            <person name="Dougan E. K."/>
            <person name="Thang M."/>
            <person name="Chan C."/>
        </authorList>
    </citation>
    <scope>NUCLEOTIDE SEQUENCE [LARGE SCALE GENOMIC DNA]</scope>
</reference>
<organism evidence="3 4">
    <name type="scientific">Prorocentrum cordatum</name>
    <dbReference type="NCBI Taxonomy" id="2364126"/>
    <lineage>
        <taxon>Eukaryota</taxon>
        <taxon>Sar</taxon>
        <taxon>Alveolata</taxon>
        <taxon>Dinophyceae</taxon>
        <taxon>Prorocentrales</taxon>
        <taxon>Prorocentraceae</taxon>
        <taxon>Prorocentrum</taxon>
    </lineage>
</organism>
<feature type="domain" description="RRM" evidence="2">
    <location>
        <begin position="170"/>
        <end position="249"/>
    </location>
</feature>
<dbReference type="Gene3D" id="3.30.70.330">
    <property type="match status" value="1"/>
</dbReference>
<evidence type="ECO:0000313" key="4">
    <source>
        <dbReference type="Proteomes" id="UP001189429"/>
    </source>
</evidence>
<gene>
    <name evidence="3" type="ORF">PCOR1329_LOCUS23049</name>
</gene>
<dbReference type="SUPFAM" id="SSF54928">
    <property type="entry name" value="RNA-binding domain, RBD"/>
    <property type="match status" value="1"/>
</dbReference>
<dbReference type="CDD" id="cd00590">
    <property type="entry name" value="RRM_SF"/>
    <property type="match status" value="1"/>
</dbReference>
<dbReference type="InterPro" id="IPR035979">
    <property type="entry name" value="RBD_domain_sf"/>
</dbReference>
<dbReference type="InterPro" id="IPR012677">
    <property type="entry name" value="Nucleotide-bd_a/b_plait_sf"/>
</dbReference>
<dbReference type="SMART" id="SM00360">
    <property type="entry name" value="RRM"/>
    <property type="match status" value="1"/>
</dbReference>
<evidence type="ECO:0000256" key="1">
    <source>
        <dbReference type="SAM" id="MobiDB-lite"/>
    </source>
</evidence>
<accession>A0ABN9RS98</accession>
<keyword evidence="4" id="KW-1185">Reference proteome</keyword>
<feature type="region of interest" description="Disordered" evidence="1">
    <location>
        <begin position="77"/>
        <end position="98"/>
    </location>
</feature>
<comment type="caution">
    <text evidence="3">The sequence shown here is derived from an EMBL/GenBank/DDBJ whole genome shotgun (WGS) entry which is preliminary data.</text>
</comment>
<feature type="region of interest" description="Disordered" evidence="1">
    <location>
        <begin position="127"/>
        <end position="154"/>
    </location>
</feature>